<gene>
    <name evidence="3" type="primary">sepH</name>
    <name evidence="3" type="ORF">SM611_06760</name>
</gene>
<dbReference type="NCBIfam" id="NF040712">
    <property type="entry name" value="SepH"/>
    <property type="match status" value="1"/>
</dbReference>
<feature type="compositionally biased region" description="Basic and acidic residues" evidence="1">
    <location>
        <begin position="295"/>
        <end position="323"/>
    </location>
</feature>
<dbReference type="Pfam" id="PF11268">
    <property type="entry name" value="DUF3071"/>
    <property type="match status" value="1"/>
</dbReference>
<sequence>MQELRLVAVSEDGTYLVLATAGRGTRFTLPVDDRLRAAIRGHFSRLGQFEIEVESPLRPKEIQARIRSGETAEEIAESAGIPVERVRWFEGPVLQEREYMAQQAQRVTVRRPGESTPGPPLGETVEERLGRGGVDLEEAEWDSWKCEDGTWRVRLSFFEGGRPHAAEWTFDPRRRHVSPLDEVAARLTSVEWDDDDALSDTVTPLVPRRPAMKVVGGDREARGVPAEPEQPGPAAPSGPLRPAEPREYIVERGRMIDPHPPFRETSEAAPLRETAARPGEPPRREHRPQPAAPARPRDEDEPREASGPRAESEPAPAEPRDAVRTVGAARHGEERERREPLETVRSEPAAAEEPRTHEIAQSEDADADVPETSADVSETPGGEVHESAVHDGEEYDGEEYGEAERESAEADLREAPGDQDATAESAGAHEDEEPVAEQAAQEPAAAERGEAPLEAPDDGHAHDEDVQDAAEASEEAAPAPAGEPVHEAGEAAVSADGEAAPTRPQAEPAAPAAAQPEPAAPEAAEPAPAKKPPAPRQPQRAPAKKKPASRPTMPAAAQEKPATGSPAASGEGAASQRPARRRKAKGKRASVPSWDEIMFGARRPE</sequence>
<feature type="domain" description="DUF3071" evidence="2">
    <location>
        <begin position="1"/>
        <end position="170"/>
    </location>
</feature>
<dbReference type="InterPro" id="IPR021421">
    <property type="entry name" value="DUF3071"/>
</dbReference>
<dbReference type="InterPro" id="IPR047682">
    <property type="entry name" value="SepH-like"/>
</dbReference>
<evidence type="ECO:0000259" key="2">
    <source>
        <dbReference type="Pfam" id="PF11268"/>
    </source>
</evidence>
<accession>A0ABV4Q651</accession>
<name>A0ABV4Q651_9ACTN</name>
<dbReference type="RefSeq" id="WP_371948095.1">
    <property type="nucleotide sequence ID" value="NZ_JAXCEI010000003.1"/>
</dbReference>
<organism evidence="3 4">
    <name type="scientific">Actinomadura monticuli</name>
    <dbReference type="NCBI Taxonomy" id="3097367"/>
    <lineage>
        <taxon>Bacteria</taxon>
        <taxon>Bacillati</taxon>
        <taxon>Actinomycetota</taxon>
        <taxon>Actinomycetes</taxon>
        <taxon>Streptosporangiales</taxon>
        <taxon>Thermomonosporaceae</taxon>
        <taxon>Actinomadura</taxon>
    </lineage>
</organism>
<feature type="compositionally biased region" description="Basic and acidic residues" evidence="1">
    <location>
        <begin position="383"/>
        <end position="392"/>
    </location>
</feature>
<reference evidence="3 4" key="1">
    <citation type="submission" date="2023-11" db="EMBL/GenBank/DDBJ databases">
        <title>Actinomadura monticuli sp. nov., isolated from volcanic ash.</title>
        <authorList>
            <person name="Lee S.D."/>
            <person name="Yang H."/>
            <person name="Kim I.S."/>
        </authorList>
    </citation>
    <scope>NUCLEOTIDE SEQUENCE [LARGE SCALE GENOMIC DNA]</scope>
    <source>
        <strain evidence="3 4">DLS-62</strain>
    </source>
</reference>
<feature type="compositionally biased region" description="Basic and acidic residues" evidence="1">
    <location>
        <begin position="445"/>
        <end position="464"/>
    </location>
</feature>
<keyword evidence="4" id="KW-1185">Reference proteome</keyword>
<dbReference type="Proteomes" id="UP001569963">
    <property type="component" value="Unassembled WGS sequence"/>
</dbReference>
<feature type="compositionally biased region" description="Basic residues" evidence="1">
    <location>
        <begin position="578"/>
        <end position="588"/>
    </location>
</feature>
<evidence type="ECO:0000256" key="1">
    <source>
        <dbReference type="SAM" id="MobiDB-lite"/>
    </source>
</evidence>
<feature type="compositionally biased region" description="Basic and acidic residues" evidence="1">
    <location>
        <begin position="402"/>
        <end position="416"/>
    </location>
</feature>
<dbReference type="EMBL" id="JAXCEI010000003">
    <property type="protein sequence ID" value="MFA1538627.1"/>
    <property type="molecule type" value="Genomic_DNA"/>
</dbReference>
<feature type="compositionally biased region" description="Low complexity" evidence="1">
    <location>
        <begin position="562"/>
        <end position="577"/>
    </location>
</feature>
<feature type="compositionally biased region" description="Low complexity" evidence="1">
    <location>
        <begin position="490"/>
        <end position="527"/>
    </location>
</feature>
<feature type="region of interest" description="Disordered" evidence="1">
    <location>
        <begin position="209"/>
        <end position="605"/>
    </location>
</feature>
<feature type="compositionally biased region" description="Basic and acidic residues" evidence="1">
    <location>
        <begin position="330"/>
        <end position="345"/>
    </location>
</feature>
<comment type="caution">
    <text evidence="3">The sequence shown here is derived from an EMBL/GenBank/DDBJ whole genome shotgun (WGS) entry which is preliminary data.</text>
</comment>
<evidence type="ECO:0000313" key="4">
    <source>
        <dbReference type="Proteomes" id="UP001569963"/>
    </source>
</evidence>
<feature type="compositionally biased region" description="Basic and acidic residues" evidence="1">
    <location>
        <begin position="243"/>
        <end position="266"/>
    </location>
</feature>
<evidence type="ECO:0000313" key="3">
    <source>
        <dbReference type="EMBL" id="MFA1538627.1"/>
    </source>
</evidence>
<protein>
    <submittedName>
        <fullName evidence="3">Septation protein SepH</fullName>
    </submittedName>
</protein>
<proteinExistence type="predicted"/>
<feature type="compositionally biased region" description="Acidic residues" evidence="1">
    <location>
        <begin position="465"/>
        <end position="474"/>
    </location>
</feature>